<accession>A0A0E9NCB1</accession>
<reference evidence="1 2" key="3">
    <citation type="journal article" date="2015" name="Genome Announc.">
        <title>Draft Genome Sequence of the Archiascomycetous Yeast Saitoella complicata.</title>
        <authorList>
            <person name="Yamauchi K."/>
            <person name="Kondo S."/>
            <person name="Hamamoto M."/>
            <person name="Takahashi Y."/>
            <person name="Ogura Y."/>
            <person name="Hayashi T."/>
            <person name="Nishida H."/>
        </authorList>
    </citation>
    <scope>NUCLEOTIDE SEQUENCE [LARGE SCALE GENOMIC DNA]</scope>
    <source>
        <strain evidence="1 2">NRRL Y-17804</strain>
    </source>
</reference>
<name>A0A0E9NCB1_SAICN</name>
<protein>
    <submittedName>
        <fullName evidence="1">Uncharacterized protein</fullName>
    </submittedName>
</protein>
<dbReference type="AlphaFoldDB" id="A0A0E9NCB1"/>
<evidence type="ECO:0000313" key="1">
    <source>
        <dbReference type="EMBL" id="GAO47502.1"/>
    </source>
</evidence>
<dbReference type="EMBL" id="BACD03000009">
    <property type="protein sequence ID" value="GAO47502.1"/>
    <property type="molecule type" value="Genomic_DNA"/>
</dbReference>
<comment type="caution">
    <text evidence="1">The sequence shown here is derived from an EMBL/GenBank/DDBJ whole genome shotgun (WGS) entry which is preliminary data.</text>
</comment>
<keyword evidence="2" id="KW-1185">Reference proteome</keyword>
<reference evidence="1 2" key="2">
    <citation type="journal article" date="2014" name="J. Gen. Appl. Microbiol.">
        <title>The early diverging ascomycetous budding yeast Saitoella complicata has three histone deacetylases belonging to the Clr6, Hos2, and Rpd3 lineages.</title>
        <authorList>
            <person name="Nishida H."/>
            <person name="Matsumoto T."/>
            <person name="Kondo S."/>
            <person name="Hamamoto M."/>
            <person name="Yoshikawa H."/>
        </authorList>
    </citation>
    <scope>NUCLEOTIDE SEQUENCE [LARGE SCALE GENOMIC DNA]</scope>
    <source>
        <strain evidence="1 2">NRRL Y-17804</strain>
    </source>
</reference>
<gene>
    <name evidence="1" type="ORF">G7K_1708-t1</name>
</gene>
<dbReference type="Proteomes" id="UP000033140">
    <property type="component" value="Unassembled WGS sequence"/>
</dbReference>
<sequence length="94" mass="9808">MTYVQGRGPINKSCGKAALDAVSLPALLGPIKQCSFLFAFVLGILMCITPCLCQSGSGTQTAVITAWVNYCDSDATDLGTATGTDNLVFTILNE</sequence>
<proteinExistence type="predicted"/>
<organism evidence="1 2">
    <name type="scientific">Saitoella complicata (strain BCRC 22490 / CBS 7301 / JCM 7358 / NBRC 10748 / NRRL Y-17804)</name>
    <dbReference type="NCBI Taxonomy" id="698492"/>
    <lineage>
        <taxon>Eukaryota</taxon>
        <taxon>Fungi</taxon>
        <taxon>Dikarya</taxon>
        <taxon>Ascomycota</taxon>
        <taxon>Taphrinomycotina</taxon>
        <taxon>Taphrinomycotina incertae sedis</taxon>
        <taxon>Saitoella</taxon>
    </lineage>
</organism>
<evidence type="ECO:0000313" key="2">
    <source>
        <dbReference type="Proteomes" id="UP000033140"/>
    </source>
</evidence>
<reference evidence="1 2" key="1">
    <citation type="journal article" date="2011" name="J. Gen. Appl. Microbiol.">
        <title>Draft genome sequencing of the enigmatic yeast Saitoella complicata.</title>
        <authorList>
            <person name="Nishida H."/>
            <person name="Hamamoto M."/>
            <person name="Sugiyama J."/>
        </authorList>
    </citation>
    <scope>NUCLEOTIDE SEQUENCE [LARGE SCALE GENOMIC DNA]</scope>
    <source>
        <strain evidence="1 2">NRRL Y-17804</strain>
    </source>
</reference>